<feature type="region of interest" description="Disordered" evidence="1">
    <location>
        <begin position="1"/>
        <end position="22"/>
    </location>
</feature>
<proteinExistence type="predicted"/>
<dbReference type="AlphaFoldDB" id="A0A2P2J9L8"/>
<dbReference type="EMBL" id="GGEC01009604">
    <property type="protein sequence ID" value="MBW90087.1"/>
    <property type="molecule type" value="Transcribed_RNA"/>
</dbReference>
<reference evidence="2" key="1">
    <citation type="submission" date="2018-02" db="EMBL/GenBank/DDBJ databases">
        <title>Rhizophora mucronata_Transcriptome.</title>
        <authorList>
            <person name="Meera S.P."/>
            <person name="Sreeshan A."/>
            <person name="Augustine A."/>
        </authorList>
    </citation>
    <scope>NUCLEOTIDE SEQUENCE</scope>
    <source>
        <tissue evidence="2">Leaf</tissue>
    </source>
</reference>
<organism evidence="2">
    <name type="scientific">Rhizophora mucronata</name>
    <name type="common">Asiatic mangrove</name>
    <dbReference type="NCBI Taxonomy" id="61149"/>
    <lineage>
        <taxon>Eukaryota</taxon>
        <taxon>Viridiplantae</taxon>
        <taxon>Streptophyta</taxon>
        <taxon>Embryophyta</taxon>
        <taxon>Tracheophyta</taxon>
        <taxon>Spermatophyta</taxon>
        <taxon>Magnoliopsida</taxon>
        <taxon>eudicotyledons</taxon>
        <taxon>Gunneridae</taxon>
        <taxon>Pentapetalae</taxon>
        <taxon>rosids</taxon>
        <taxon>fabids</taxon>
        <taxon>Malpighiales</taxon>
        <taxon>Rhizophoraceae</taxon>
        <taxon>Rhizophora</taxon>
    </lineage>
</organism>
<accession>A0A2P2J9L8</accession>
<feature type="compositionally biased region" description="Basic residues" evidence="1">
    <location>
        <begin position="1"/>
        <end position="10"/>
    </location>
</feature>
<evidence type="ECO:0000313" key="2">
    <source>
        <dbReference type="EMBL" id="MBW90087.1"/>
    </source>
</evidence>
<protein>
    <submittedName>
        <fullName evidence="2">Uncharacterized protein</fullName>
    </submittedName>
</protein>
<sequence>MTRHFLHPKMGKSYQSGMVPSRNLPRMPLRKQTHYPILSLGLPRLCYWYL</sequence>
<name>A0A2P2J9L8_RHIMU</name>
<evidence type="ECO:0000256" key="1">
    <source>
        <dbReference type="SAM" id="MobiDB-lite"/>
    </source>
</evidence>